<comment type="caution">
    <text evidence="1">The sequence shown here is derived from an EMBL/GenBank/DDBJ whole genome shotgun (WGS) entry which is preliminary data.</text>
</comment>
<gene>
    <name evidence="1" type="ORF">RRG08_030186</name>
</gene>
<protein>
    <submittedName>
        <fullName evidence="1">Uncharacterized protein</fullName>
    </submittedName>
</protein>
<evidence type="ECO:0000313" key="2">
    <source>
        <dbReference type="Proteomes" id="UP001283361"/>
    </source>
</evidence>
<sequence length="97" mass="11243">MTVLSRQRLLQTPWLLQQLARRPIYLQRLTAISGHQLLVKSTFLKPSRGHSSHCMRAHCQAGRRRTKPISRSELIIGNDRFARRLRAIYRINDVIGG</sequence>
<reference evidence="1" key="1">
    <citation type="journal article" date="2023" name="G3 (Bethesda)">
        <title>A reference genome for the long-term kleptoplast-retaining sea slug Elysia crispata morphotype clarki.</title>
        <authorList>
            <person name="Eastman K.E."/>
            <person name="Pendleton A.L."/>
            <person name="Shaikh M.A."/>
            <person name="Suttiyut T."/>
            <person name="Ogas R."/>
            <person name="Tomko P."/>
            <person name="Gavelis G."/>
            <person name="Widhalm J.R."/>
            <person name="Wisecaver J.H."/>
        </authorList>
    </citation>
    <scope>NUCLEOTIDE SEQUENCE</scope>
    <source>
        <strain evidence="1">ECLA1</strain>
    </source>
</reference>
<accession>A0AAE1DKI2</accession>
<evidence type="ECO:0000313" key="1">
    <source>
        <dbReference type="EMBL" id="KAK3774104.1"/>
    </source>
</evidence>
<proteinExistence type="predicted"/>
<dbReference type="EMBL" id="JAWDGP010003469">
    <property type="protein sequence ID" value="KAK3774104.1"/>
    <property type="molecule type" value="Genomic_DNA"/>
</dbReference>
<keyword evidence="2" id="KW-1185">Reference proteome</keyword>
<dbReference type="AlphaFoldDB" id="A0AAE1DKI2"/>
<dbReference type="Proteomes" id="UP001283361">
    <property type="component" value="Unassembled WGS sequence"/>
</dbReference>
<organism evidence="1 2">
    <name type="scientific">Elysia crispata</name>
    <name type="common">lettuce slug</name>
    <dbReference type="NCBI Taxonomy" id="231223"/>
    <lineage>
        <taxon>Eukaryota</taxon>
        <taxon>Metazoa</taxon>
        <taxon>Spiralia</taxon>
        <taxon>Lophotrochozoa</taxon>
        <taxon>Mollusca</taxon>
        <taxon>Gastropoda</taxon>
        <taxon>Heterobranchia</taxon>
        <taxon>Euthyneura</taxon>
        <taxon>Panpulmonata</taxon>
        <taxon>Sacoglossa</taxon>
        <taxon>Placobranchoidea</taxon>
        <taxon>Plakobranchidae</taxon>
        <taxon>Elysia</taxon>
    </lineage>
</organism>
<name>A0AAE1DKI2_9GAST</name>